<keyword evidence="15" id="KW-1185">Reference proteome</keyword>
<keyword evidence="10" id="KW-0496">Mitochondrion</keyword>
<evidence type="ECO:0000256" key="5">
    <source>
        <dbReference type="ARBA" id="ARBA00018677"/>
    </source>
</evidence>
<dbReference type="GO" id="GO:0005743">
    <property type="term" value="C:mitochondrial inner membrane"/>
    <property type="evidence" value="ECO:0007669"/>
    <property type="project" value="UniProtKB-SubCell"/>
</dbReference>
<gene>
    <name evidence="14" type="primary">NCL1_27679</name>
    <name evidence="14" type="ORF">TNIN_190491</name>
</gene>
<dbReference type="PANTHER" id="PTHR20900:SF0">
    <property type="entry name" value="NADH DEHYDROGENASE [UBIQUINONE] 1 BETA SUBCOMPLEX SUBUNIT 7"/>
    <property type="match status" value="1"/>
</dbReference>
<dbReference type="Proteomes" id="UP000886998">
    <property type="component" value="Unassembled WGS sequence"/>
</dbReference>
<evidence type="ECO:0000256" key="2">
    <source>
        <dbReference type="ARBA" id="ARBA00004569"/>
    </source>
</evidence>
<evidence type="ECO:0000256" key="3">
    <source>
        <dbReference type="ARBA" id="ARBA00004637"/>
    </source>
</evidence>
<comment type="subcellular location">
    <subcellularLocation>
        <location evidence="3">Mitochondrion inner membrane</location>
        <topology evidence="3">Peripheral membrane protein</topology>
    </subcellularLocation>
    <subcellularLocation>
        <location evidence="2">Mitochondrion intermembrane space</location>
    </subcellularLocation>
</comment>
<dbReference type="AlphaFoldDB" id="A0A8X6XHC8"/>
<dbReference type="OrthoDB" id="268414at2759"/>
<evidence type="ECO:0000256" key="7">
    <source>
        <dbReference type="ARBA" id="ARBA00022660"/>
    </source>
</evidence>
<protein>
    <recommendedName>
        <fullName evidence="5">NADH dehydrogenase [ubiquinone] 1 beta subcomplex subunit 7</fullName>
    </recommendedName>
</protein>
<comment type="similarity">
    <text evidence="4">Belongs to the complex I NDUFB7 subunit family.</text>
</comment>
<comment type="function">
    <text evidence="1">Accessory subunit of the mitochondrial membrane respiratory chain NADH dehydrogenase (Complex I), that is believed not to be involved in catalysis. Complex I functions in the transfer of electrons from NADH to the respiratory chain. The immediate electron acceptor for the enzyme is believed to be ubiquinone.</text>
</comment>
<dbReference type="EMBL" id="BMAV01009120">
    <property type="protein sequence ID" value="GFY53151.1"/>
    <property type="molecule type" value="Genomic_DNA"/>
</dbReference>
<evidence type="ECO:0000256" key="6">
    <source>
        <dbReference type="ARBA" id="ARBA00022448"/>
    </source>
</evidence>
<accession>A0A8X6XHC8</accession>
<evidence type="ECO:0000256" key="10">
    <source>
        <dbReference type="ARBA" id="ARBA00023128"/>
    </source>
</evidence>
<feature type="region of interest" description="Disordered" evidence="13">
    <location>
        <begin position="1"/>
        <end position="20"/>
    </location>
</feature>
<keyword evidence="6" id="KW-0813">Transport</keyword>
<keyword evidence="12" id="KW-1015">Disulfide bond</keyword>
<evidence type="ECO:0000256" key="1">
    <source>
        <dbReference type="ARBA" id="ARBA00003195"/>
    </source>
</evidence>
<evidence type="ECO:0000256" key="11">
    <source>
        <dbReference type="ARBA" id="ARBA00023136"/>
    </source>
</evidence>
<keyword evidence="9" id="KW-0249">Electron transport</keyword>
<keyword evidence="7" id="KW-0679">Respiratory chain</keyword>
<organism evidence="14 15">
    <name type="scientific">Trichonephila inaurata madagascariensis</name>
    <dbReference type="NCBI Taxonomy" id="2747483"/>
    <lineage>
        <taxon>Eukaryota</taxon>
        <taxon>Metazoa</taxon>
        <taxon>Ecdysozoa</taxon>
        <taxon>Arthropoda</taxon>
        <taxon>Chelicerata</taxon>
        <taxon>Arachnida</taxon>
        <taxon>Araneae</taxon>
        <taxon>Araneomorphae</taxon>
        <taxon>Entelegynae</taxon>
        <taxon>Araneoidea</taxon>
        <taxon>Nephilidae</taxon>
        <taxon>Trichonephila</taxon>
        <taxon>Trichonephila inaurata</taxon>
    </lineage>
</organism>
<dbReference type="Pfam" id="PF05676">
    <property type="entry name" value="NDUF_B7"/>
    <property type="match status" value="1"/>
</dbReference>
<evidence type="ECO:0000256" key="13">
    <source>
        <dbReference type="SAM" id="MobiDB-lite"/>
    </source>
</evidence>
<dbReference type="GO" id="GO:0005758">
    <property type="term" value="C:mitochondrial intermembrane space"/>
    <property type="evidence" value="ECO:0007669"/>
    <property type="project" value="UniProtKB-SubCell"/>
</dbReference>
<keyword evidence="11" id="KW-0472">Membrane</keyword>
<evidence type="ECO:0000313" key="15">
    <source>
        <dbReference type="Proteomes" id="UP000886998"/>
    </source>
</evidence>
<dbReference type="InterPro" id="IPR008698">
    <property type="entry name" value="NDUB7"/>
</dbReference>
<keyword evidence="8" id="KW-0999">Mitochondrion inner membrane</keyword>
<evidence type="ECO:0000256" key="9">
    <source>
        <dbReference type="ARBA" id="ARBA00022982"/>
    </source>
</evidence>
<reference evidence="14" key="1">
    <citation type="submission" date="2020-08" db="EMBL/GenBank/DDBJ databases">
        <title>Multicomponent nature underlies the extraordinary mechanical properties of spider dragline silk.</title>
        <authorList>
            <person name="Kono N."/>
            <person name="Nakamura H."/>
            <person name="Mori M."/>
            <person name="Yoshida Y."/>
            <person name="Ohtoshi R."/>
            <person name="Malay A.D."/>
            <person name="Moran D.A.P."/>
            <person name="Tomita M."/>
            <person name="Numata K."/>
            <person name="Arakawa K."/>
        </authorList>
    </citation>
    <scope>NUCLEOTIDE SEQUENCE</scope>
</reference>
<evidence type="ECO:0000313" key="14">
    <source>
        <dbReference type="EMBL" id="GFY53151.1"/>
    </source>
</evidence>
<evidence type="ECO:0000256" key="4">
    <source>
        <dbReference type="ARBA" id="ARBA00008006"/>
    </source>
</evidence>
<sequence>MGNMMEPDLPKPEPPYEPQFDPMLGFPNGRKVRTVKTTIEEMESAAVPPNLRDYCIDDYMKFLHCRQDYFPLVYKCKHEVHAYHNCLFEDHVIRMKECEREARLKKLAEKKAAVA</sequence>
<evidence type="ECO:0000256" key="8">
    <source>
        <dbReference type="ARBA" id="ARBA00022792"/>
    </source>
</evidence>
<proteinExistence type="inferred from homology"/>
<name>A0A8X6XHC8_9ARAC</name>
<evidence type="ECO:0000256" key="12">
    <source>
        <dbReference type="ARBA" id="ARBA00023157"/>
    </source>
</evidence>
<comment type="caution">
    <text evidence="14">The sequence shown here is derived from an EMBL/GenBank/DDBJ whole genome shotgun (WGS) entry which is preliminary data.</text>
</comment>
<dbReference type="PANTHER" id="PTHR20900">
    <property type="entry name" value="NADH:UBIQUINONE OXIDOREDUCTASE B18-LIKE SUBUNIT"/>
    <property type="match status" value="1"/>
</dbReference>